<keyword evidence="5" id="KW-0598">Phosphotransferase system</keyword>
<evidence type="ECO:0000313" key="8">
    <source>
        <dbReference type="EMBL" id="SEA58802.1"/>
    </source>
</evidence>
<evidence type="ECO:0000256" key="6">
    <source>
        <dbReference type="ARBA" id="ARBA00022777"/>
    </source>
</evidence>
<keyword evidence="2" id="KW-0813">Transport</keyword>
<organism evidence="8 9">
    <name type="scientific">Bowdeniella nasicola</name>
    <dbReference type="NCBI Taxonomy" id="208480"/>
    <lineage>
        <taxon>Bacteria</taxon>
        <taxon>Bacillati</taxon>
        <taxon>Actinomycetota</taxon>
        <taxon>Actinomycetes</taxon>
        <taxon>Actinomycetales</taxon>
        <taxon>Actinomycetaceae</taxon>
        <taxon>Bowdeniella</taxon>
    </lineage>
</organism>
<evidence type="ECO:0000256" key="5">
    <source>
        <dbReference type="ARBA" id="ARBA00022683"/>
    </source>
</evidence>
<accession>A0A1H4CFF5</accession>
<evidence type="ECO:0000256" key="2">
    <source>
        <dbReference type="ARBA" id="ARBA00022448"/>
    </source>
</evidence>
<dbReference type="InterPro" id="IPR011055">
    <property type="entry name" value="Dup_hybrid_motif"/>
</dbReference>
<keyword evidence="4" id="KW-0808">Transferase</keyword>
<dbReference type="InterPro" id="IPR001127">
    <property type="entry name" value="PTS_EIIA_1_perm"/>
</dbReference>
<dbReference type="RefSeq" id="WP_092565385.1">
    <property type="nucleotide sequence ID" value="NZ_FNQV01000012.1"/>
</dbReference>
<protein>
    <submittedName>
        <fullName evidence="8">PTS system, N-acetylglucosamine-specific IIA component</fullName>
    </submittedName>
</protein>
<keyword evidence="3" id="KW-0762">Sugar transport</keyword>
<dbReference type="Pfam" id="PF00358">
    <property type="entry name" value="PTS_EIIA_1"/>
    <property type="match status" value="1"/>
</dbReference>
<dbReference type="GO" id="GO:0005737">
    <property type="term" value="C:cytoplasm"/>
    <property type="evidence" value="ECO:0007669"/>
    <property type="project" value="UniProtKB-SubCell"/>
</dbReference>
<evidence type="ECO:0000259" key="7">
    <source>
        <dbReference type="PROSITE" id="PS51093"/>
    </source>
</evidence>
<name>A0A1H4CFF5_9ACTO</name>
<dbReference type="GO" id="GO:0009401">
    <property type="term" value="P:phosphoenolpyruvate-dependent sugar phosphotransferase system"/>
    <property type="evidence" value="ECO:0007669"/>
    <property type="project" value="UniProtKB-KW"/>
</dbReference>
<dbReference type="PANTHER" id="PTHR45008">
    <property type="entry name" value="PTS SYSTEM GLUCOSE-SPECIFIC EIIA COMPONENT"/>
    <property type="match status" value="1"/>
</dbReference>
<proteinExistence type="predicted"/>
<dbReference type="SUPFAM" id="SSF51261">
    <property type="entry name" value="Duplicated hybrid motif"/>
    <property type="match status" value="1"/>
</dbReference>
<reference evidence="9" key="1">
    <citation type="submission" date="2016-10" db="EMBL/GenBank/DDBJ databases">
        <authorList>
            <person name="Varghese N."/>
            <person name="Submissions S."/>
        </authorList>
    </citation>
    <scope>NUCLEOTIDE SEQUENCE [LARGE SCALE GENOMIC DNA]</scope>
    <source>
        <strain evidence="9">KPR-1</strain>
    </source>
</reference>
<dbReference type="PROSITE" id="PS51093">
    <property type="entry name" value="PTS_EIIA_TYPE_1"/>
    <property type="match status" value="1"/>
</dbReference>
<dbReference type="InterPro" id="IPR050890">
    <property type="entry name" value="PTS_EIIA_component"/>
</dbReference>
<dbReference type="EMBL" id="FNQV01000012">
    <property type="protein sequence ID" value="SEA58802.1"/>
    <property type="molecule type" value="Genomic_DNA"/>
</dbReference>
<comment type="subcellular location">
    <subcellularLocation>
        <location evidence="1">Cytoplasm</location>
    </subcellularLocation>
</comment>
<evidence type="ECO:0000256" key="1">
    <source>
        <dbReference type="ARBA" id="ARBA00004496"/>
    </source>
</evidence>
<dbReference type="AlphaFoldDB" id="A0A1H4CFF5"/>
<evidence type="ECO:0000256" key="4">
    <source>
        <dbReference type="ARBA" id="ARBA00022679"/>
    </source>
</evidence>
<dbReference type="Proteomes" id="UP000199288">
    <property type="component" value="Unassembled WGS sequence"/>
</dbReference>
<keyword evidence="9" id="KW-1185">Reference proteome</keyword>
<sequence>MAGSAAELTVRAPFGGHVVDLSDVPDDIFSGQVLGPGVAIWPERERIPVVAPIAGIITAWHPHACVTTPDESAPILVHLGLDTVALQGRGFSWHVAKDSRLAQGQLMCAWDISKIGNFLPITPVVAMGEARHITRLAGEHVEAGGALFSVAMS</sequence>
<keyword evidence="6" id="KW-0418">Kinase</keyword>
<evidence type="ECO:0000256" key="3">
    <source>
        <dbReference type="ARBA" id="ARBA00022597"/>
    </source>
</evidence>
<gene>
    <name evidence="8" type="ORF">SAMN02910418_01948</name>
</gene>
<feature type="domain" description="PTS EIIA type-1" evidence="7">
    <location>
        <begin position="26"/>
        <end position="129"/>
    </location>
</feature>
<dbReference type="PANTHER" id="PTHR45008:SF1">
    <property type="entry name" value="PTS SYSTEM GLUCOSE-SPECIFIC EIIA COMPONENT"/>
    <property type="match status" value="1"/>
</dbReference>
<dbReference type="Gene3D" id="2.70.70.10">
    <property type="entry name" value="Glucose Permease (Domain IIA)"/>
    <property type="match status" value="1"/>
</dbReference>
<evidence type="ECO:0000313" key="9">
    <source>
        <dbReference type="Proteomes" id="UP000199288"/>
    </source>
</evidence>
<dbReference type="OrthoDB" id="9797715at2"/>
<dbReference type="GO" id="GO:0016301">
    <property type="term" value="F:kinase activity"/>
    <property type="evidence" value="ECO:0007669"/>
    <property type="project" value="UniProtKB-KW"/>
</dbReference>